<gene>
    <name evidence="2" type="ORF">ECPE_LOCUS8109</name>
</gene>
<reference evidence="2 3" key="2">
    <citation type="submission" date="2018-11" db="EMBL/GenBank/DDBJ databases">
        <authorList>
            <consortium name="Pathogen Informatics"/>
        </authorList>
    </citation>
    <scope>NUCLEOTIDE SEQUENCE [LARGE SCALE GENOMIC DNA]</scope>
    <source>
        <strain evidence="2 3">Egypt</strain>
    </source>
</reference>
<proteinExistence type="predicted"/>
<reference evidence="4" key="1">
    <citation type="submission" date="2016-06" db="UniProtKB">
        <authorList>
            <consortium name="WormBaseParasite"/>
        </authorList>
    </citation>
    <scope>IDENTIFICATION</scope>
</reference>
<dbReference type="OrthoDB" id="6241105at2759"/>
<feature type="region of interest" description="Disordered" evidence="1">
    <location>
        <begin position="75"/>
        <end position="110"/>
    </location>
</feature>
<dbReference type="WBParaSite" id="ECPE_0000813101-mRNA-1">
    <property type="protein sequence ID" value="ECPE_0000813101-mRNA-1"/>
    <property type="gene ID" value="ECPE_0000813101"/>
</dbReference>
<accession>A0A183AMC4</accession>
<evidence type="ECO:0000313" key="3">
    <source>
        <dbReference type="Proteomes" id="UP000272942"/>
    </source>
</evidence>
<protein>
    <submittedName>
        <fullName evidence="4">CREB-regulated transcription coactivator 2</fullName>
    </submittedName>
</protein>
<name>A0A183AMC4_9TREM</name>
<evidence type="ECO:0000313" key="4">
    <source>
        <dbReference type="WBParaSite" id="ECPE_0000813101-mRNA-1"/>
    </source>
</evidence>
<dbReference type="Proteomes" id="UP000272942">
    <property type="component" value="Unassembled WGS sequence"/>
</dbReference>
<dbReference type="AlphaFoldDB" id="A0A183AMC4"/>
<keyword evidence="3" id="KW-1185">Reference proteome</keyword>
<dbReference type="EMBL" id="UZAN01045528">
    <property type="protein sequence ID" value="VDP82783.1"/>
    <property type="molecule type" value="Genomic_DNA"/>
</dbReference>
<sequence>MMATKQLNSVNPRNFREKIELLKKKEAASTANFAAAIRDAREIRQIAGGCDPSQFKSLAVQNLLDRSLSKACSASNISGSSARDPSAGGCLRAPSTGVQSGPGPVPSTFPYRRVQRYASGDQLPSASYPVPSHPDIHGSTTHLGYTDSPFPAPLGPKAVTTTFIQDDPSLRSTSYAQHHTPMGGRCLYTAQTSLGPLNSSSPYCGTQVMGTHPKIRDSSSGTQHPMMPTGPVIPDERTSSTAANFNMNIDWRRYPTTVLDHRGYDNRTSPAAQTESHTEPCISGVPIKRPDSLRRYCPVESDSAIRTMAYGRMNCYTPSTAPGVVGSVPATASQSALSQADGSLGEEHMLPAKRPFTGSSIYSMGSSSPEQYSQMNDLTLNEPTVRLDQTNECRPGPEWHLVFPDVKRMMRGICCESPTAAMEAITELAKGLPAPAWSSCFTKLFERMKRCLEAGGEYAEKI</sequence>
<organism evidence="4">
    <name type="scientific">Echinostoma caproni</name>
    <dbReference type="NCBI Taxonomy" id="27848"/>
    <lineage>
        <taxon>Eukaryota</taxon>
        <taxon>Metazoa</taxon>
        <taxon>Spiralia</taxon>
        <taxon>Lophotrochozoa</taxon>
        <taxon>Platyhelminthes</taxon>
        <taxon>Trematoda</taxon>
        <taxon>Digenea</taxon>
        <taxon>Plagiorchiida</taxon>
        <taxon>Echinostomata</taxon>
        <taxon>Echinostomatoidea</taxon>
        <taxon>Echinostomatidae</taxon>
        <taxon>Echinostoma</taxon>
    </lineage>
</organism>
<evidence type="ECO:0000256" key="1">
    <source>
        <dbReference type="SAM" id="MobiDB-lite"/>
    </source>
</evidence>
<feature type="region of interest" description="Disordered" evidence="1">
    <location>
        <begin position="215"/>
        <end position="238"/>
    </location>
</feature>
<feature type="region of interest" description="Disordered" evidence="1">
    <location>
        <begin position="122"/>
        <end position="152"/>
    </location>
</feature>
<evidence type="ECO:0000313" key="2">
    <source>
        <dbReference type="EMBL" id="VDP82783.1"/>
    </source>
</evidence>